<dbReference type="GO" id="GO:0016740">
    <property type="term" value="F:transferase activity"/>
    <property type="evidence" value="ECO:0007669"/>
    <property type="project" value="UniProtKB-KW"/>
</dbReference>
<comment type="caution">
    <text evidence="6">The sequence shown here is derived from an EMBL/GenBank/DDBJ whole genome shotgun (WGS) entry which is preliminary data.</text>
</comment>
<feature type="domain" description="PNPLA" evidence="5">
    <location>
        <begin position="1"/>
        <end position="149"/>
    </location>
</feature>
<organism evidence="6 7">
    <name type="scientific">Mycena albidolilacea</name>
    <dbReference type="NCBI Taxonomy" id="1033008"/>
    <lineage>
        <taxon>Eukaryota</taxon>
        <taxon>Fungi</taxon>
        <taxon>Dikarya</taxon>
        <taxon>Basidiomycota</taxon>
        <taxon>Agaricomycotina</taxon>
        <taxon>Agaricomycetes</taxon>
        <taxon>Agaricomycetidae</taxon>
        <taxon>Agaricales</taxon>
        <taxon>Marasmiineae</taxon>
        <taxon>Mycenaceae</taxon>
        <taxon>Mycena</taxon>
    </lineage>
</organism>
<keyword evidence="1 4" id="KW-0378">Hydrolase</keyword>
<evidence type="ECO:0000259" key="5">
    <source>
        <dbReference type="PROSITE" id="PS51635"/>
    </source>
</evidence>
<accession>A0AAD6Z098</accession>
<dbReference type="Pfam" id="PF01734">
    <property type="entry name" value="Patatin"/>
    <property type="match status" value="1"/>
</dbReference>
<dbReference type="GO" id="GO:0016020">
    <property type="term" value="C:membrane"/>
    <property type="evidence" value="ECO:0007669"/>
    <property type="project" value="TreeGrafter"/>
</dbReference>
<evidence type="ECO:0000313" key="7">
    <source>
        <dbReference type="Proteomes" id="UP001218218"/>
    </source>
</evidence>
<dbReference type="InterPro" id="IPR016035">
    <property type="entry name" value="Acyl_Trfase/lysoPLipase"/>
</dbReference>
<dbReference type="AlphaFoldDB" id="A0AAD6Z098"/>
<evidence type="ECO:0000256" key="3">
    <source>
        <dbReference type="ARBA" id="ARBA00023098"/>
    </source>
</evidence>
<dbReference type="Proteomes" id="UP001218218">
    <property type="component" value="Unassembled WGS sequence"/>
</dbReference>
<keyword evidence="2 4" id="KW-0442">Lipid degradation</keyword>
<dbReference type="GO" id="GO:0047499">
    <property type="term" value="F:calcium-independent phospholipase A2 activity"/>
    <property type="evidence" value="ECO:0007669"/>
    <property type="project" value="TreeGrafter"/>
</dbReference>
<feature type="active site" description="Nucleophile" evidence="4">
    <location>
        <position position="2"/>
    </location>
</feature>
<dbReference type="PANTHER" id="PTHR24185">
    <property type="entry name" value="CALCIUM-INDEPENDENT PHOSPHOLIPASE A2-GAMMA"/>
    <property type="match status" value="1"/>
</dbReference>
<evidence type="ECO:0000256" key="4">
    <source>
        <dbReference type="PROSITE-ProRule" id="PRU01161"/>
    </source>
</evidence>
<evidence type="ECO:0000256" key="2">
    <source>
        <dbReference type="ARBA" id="ARBA00022963"/>
    </source>
</evidence>
<keyword evidence="6" id="KW-0808">Transferase</keyword>
<dbReference type="Gene3D" id="3.40.1090.10">
    <property type="entry name" value="Cytosolic phospholipase A2 catalytic domain"/>
    <property type="match status" value="1"/>
</dbReference>
<dbReference type="GO" id="GO:0019369">
    <property type="term" value="P:arachidonate metabolic process"/>
    <property type="evidence" value="ECO:0007669"/>
    <property type="project" value="TreeGrafter"/>
</dbReference>
<evidence type="ECO:0000313" key="6">
    <source>
        <dbReference type="EMBL" id="KAJ7302628.1"/>
    </source>
</evidence>
<keyword evidence="7" id="KW-1185">Reference proteome</keyword>
<name>A0AAD6Z098_9AGAR</name>
<feature type="active site" description="Proton acceptor" evidence="4">
    <location>
        <position position="136"/>
    </location>
</feature>
<protein>
    <submittedName>
        <fullName evidence="6">Acyl transferase/acyl hydrolase/lysophospholipase</fullName>
    </submittedName>
</protein>
<dbReference type="PROSITE" id="PS51635">
    <property type="entry name" value="PNPLA"/>
    <property type="match status" value="1"/>
</dbReference>
<proteinExistence type="predicted"/>
<reference evidence="6" key="1">
    <citation type="submission" date="2023-03" db="EMBL/GenBank/DDBJ databases">
        <title>Massive genome expansion in bonnet fungi (Mycena s.s.) driven by repeated elements and novel gene families across ecological guilds.</title>
        <authorList>
            <consortium name="Lawrence Berkeley National Laboratory"/>
            <person name="Harder C.B."/>
            <person name="Miyauchi S."/>
            <person name="Viragh M."/>
            <person name="Kuo A."/>
            <person name="Thoen E."/>
            <person name="Andreopoulos B."/>
            <person name="Lu D."/>
            <person name="Skrede I."/>
            <person name="Drula E."/>
            <person name="Henrissat B."/>
            <person name="Morin E."/>
            <person name="Kohler A."/>
            <person name="Barry K."/>
            <person name="LaButti K."/>
            <person name="Morin E."/>
            <person name="Salamov A."/>
            <person name="Lipzen A."/>
            <person name="Mereny Z."/>
            <person name="Hegedus B."/>
            <person name="Baldrian P."/>
            <person name="Stursova M."/>
            <person name="Weitz H."/>
            <person name="Taylor A."/>
            <person name="Grigoriev I.V."/>
            <person name="Nagy L.G."/>
            <person name="Martin F."/>
            <person name="Kauserud H."/>
        </authorList>
    </citation>
    <scope>NUCLEOTIDE SEQUENCE</scope>
    <source>
        <strain evidence="6">CBHHK002</strain>
    </source>
</reference>
<dbReference type="GO" id="GO:0046486">
    <property type="term" value="P:glycerolipid metabolic process"/>
    <property type="evidence" value="ECO:0007669"/>
    <property type="project" value="UniProtKB-ARBA"/>
</dbReference>
<dbReference type="PANTHER" id="PTHR24185:SF1">
    <property type="entry name" value="CALCIUM-INDEPENDENT PHOSPHOLIPASE A2-GAMMA"/>
    <property type="match status" value="1"/>
</dbReference>
<comment type="caution">
    <text evidence="4">Lacks conserved residue(s) required for the propagation of feature annotation.</text>
</comment>
<gene>
    <name evidence="6" type="ORF">DFH08DRAFT_988820</name>
</gene>
<dbReference type="GO" id="GO:0016042">
    <property type="term" value="P:lipid catabolic process"/>
    <property type="evidence" value="ECO:0007669"/>
    <property type="project" value="UniProtKB-UniRule"/>
</dbReference>
<sequence length="281" mass="31065">MSATRILHIIHLRGLDGLNPNNVFSETKRFGKEGKFKASRLETAIQKIIKENSSGKDPNEPMSDPLGREAICRTFVCAKSVHSVATQALLLRTYDSPDEPAVACKIWEAARATSAAPTFFKRIEINLGRIMQPFIDGGLGCNNPTLMLLKEAKVVFPNRRLACVVSIGTGQVKPAHIPRPSPVQRVLPRDVVKALAAIATDCEQTNQDMLGRFAETPGVYFRFNVEQGMQTIKLGQWERLSEVSAHTTIYMTGVETSQRLGEAVKVLKERVGVDAEMFNIM</sequence>
<dbReference type="SUPFAM" id="SSF52151">
    <property type="entry name" value="FabD/lysophospholipase-like"/>
    <property type="match status" value="1"/>
</dbReference>
<dbReference type="InterPro" id="IPR002641">
    <property type="entry name" value="PNPLA_dom"/>
</dbReference>
<evidence type="ECO:0000256" key="1">
    <source>
        <dbReference type="ARBA" id="ARBA00022801"/>
    </source>
</evidence>
<feature type="short sequence motif" description="DGA/G" evidence="4">
    <location>
        <begin position="136"/>
        <end position="138"/>
    </location>
</feature>
<keyword evidence="3 4" id="KW-0443">Lipid metabolism</keyword>
<dbReference type="EMBL" id="JARIHO010000113">
    <property type="protein sequence ID" value="KAJ7302628.1"/>
    <property type="molecule type" value="Genomic_DNA"/>
</dbReference>